<accession>A0ABP0U077</accession>
<reference evidence="2" key="1">
    <citation type="submission" date="2024-02" db="EMBL/GenBank/DDBJ databases">
        <authorList>
            <consortium name="ELIXIR-Norway"/>
            <consortium name="Elixir Norway"/>
        </authorList>
    </citation>
    <scope>NUCLEOTIDE SEQUENCE</scope>
</reference>
<feature type="compositionally biased region" description="Low complexity" evidence="1">
    <location>
        <begin position="64"/>
        <end position="78"/>
    </location>
</feature>
<dbReference type="EMBL" id="OZ019909">
    <property type="protein sequence ID" value="CAK9209576.1"/>
    <property type="molecule type" value="Genomic_DNA"/>
</dbReference>
<gene>
    <name evidence="2" type="ORF">CSSPTR1EN2_LOCUS9865</name>
</gene>
<keyword evidence="3" id="KW-1185">Reference proteome</keyword>
<evidence type="ECO:0000256" key="1">
    <source>
        <dbReference type="SAM" id="MobiDB-lite"/>
    </source>
</evidence>
<sequence>MKIGAVVDVERGLIQIRRGPGTNVEVLPLTTINLLQIVDSEPQKQDAAVSTRCTSSESLQTNLEESSSSDSESVSEVVSDTDSEDDNTEEARTMEQLDGMYEFGNTEFEELILREGPAQILRLTLRDQTDEFMKEELSDSDD</sequence>
<dbReference type="Proteomes" id="UP001497512">
    <property type="component" value="Chromosome 17"/>
</dbReference>
<evidence type="ECO:0000313" key="3">
    <source>
        <dbReference type="Proteomes" id="UP001497512"/>
    </source>
</evidence>
<protein>
    <recommendedName>
        <fullName evidence="4">Ribosomal protein L14</fullName>
    </recommendedName>
</protein>
<proteinExistence type="predicted"/>
<name>A0ABP0U077_9BRYO</name>
<feature type="compositionally biased region" description="Polar residues" evidence="1">
    <location>
        <begin position="51"/>
        <end position="63"/>
    </location>
</feature>
<feature type="compositionally biased region" description="Acidic residues" evidence="1">
    <location>
        <begin position="79"/>
        <end position="88"/>
    </location>
</feature>
<evidence type="ECO:0000313" key="2">
    <source>
        <dbReference type="EMBL" id="CAK9209576.1"/>
    </source>
</evidence>
<evidence type="ECO:0008006" key="4">
    <source>
        <dbReference type="Google" id="ProtNLM"/>
    </source>
</evidence>
<feature type="region of interest" description="Disordered" evidence="1">
    <location>
        <begin position="41"/>
        <end position="99"/>
    </location>
</feature>
<organism evidence="2 3">
    <name type="scientific">Sphagnum troendelagicum</name>
    <dbReference type="NCBI Taxonomy" id="128251"/>
    <lineage>
        <taxon>Eukaryota</taxon>
        <taxon>Viridiplantae</taxon>
        <taxon>Streptophyta</taxon>
        <taxon>Embryophyta</taxon>
        <taxon>Bryophyta</taxon>
        <taxon>Sphagnophytina</taxon>
        <taxon>Sphagnopsida</taxon>
        <taxon>Sphagnales</taxon>
        <taxon>Sphagnaceae</taxon>
        <taxon>Sphagnum</taxon>
    </lineage>
</organism>